<dbReference type="Pfam" id="PF00535">
    <property type="entry name" value="Glycos_transf_2"/>
    <property type="match status" value="1"/>
</dbReference>
<evidence type="ECO:0000259" key="3">
    <source>
        <dbReference type="Pfam" id="PF00535"/>
    </source>
</evidence>
<gene>
    <name evidence="4" type="ORF">WMO38_07515</name>
</gene>
<evidence type="ECO:0000256" key="2">
    <source>
        <dbReference type="ARBA" id="ARBA00022679"/>
    </source>
</evidence>
<accession>A0ABV1GNA5</accession>
<evidence type="ECO:0000313" key="4">
    <source>
        <dbReference type="EMBL" id="MEQ2534963.1"/>
    </source>
</evidence>
<keyword evidence="5" id="KW-1185">Reference proteome</keyword>
<sequence length="392" mass="45555">MIENQIVSIIVPVYNVQEYIKDCINSIICQTYKELEIILVDDGSSDNSLQICKDMAQKDNRIVVLSQLNSGVVNARKNGVNRATGKYIMFVDSDDYVNSDYVESMMKISNEFELVTSGIFVGNRKVFDCINSGEYDVDRLSPVIKNMIYAQDNISRGILSCVYAKRFETELTKKIFKNLDEDIYYGEDGEFVYKYIINCKKICVTNNCNYNYRMNNLSVTHKKHDDFLINVNRLYISLKKEFEKSTYSADLIPQLEKWIFEHIRIAPENMGFGPENVPIKFVLKCDENFVDKKIVVYGAGKVGKDYIRQIKKEKMCKEFIWVDKNYASKETYMEEHVCSPEKILAYEFDYILIAINNDVIIKEIKSELQKKFGVSSEKIISCKPLYIKEFYA</sequence>
<dbReference type="CDD" id="cd00761">
    <property type="entry name" value="Glyco_tranf_GTA_type"/>
    <property type="match status" value="1"/>
</dbReference>
<keyword evidence="1 4" id="KW-0328">Glycosyltransferase</keyword>
<reference evidence="4 5" key="1">
    <citation type="submission" date="2024-03" db="EMBL/GenBank/DDBJ databases">
        <title>Human intestinal bacterial collection.</title>
        <authorList>
            <person name="Pauvert C."/>
            <person name="Hitch T.C.A."/>
            <person name="Clavel T."/>
        </authorList>
    </citation>
    <scope>NUCLEOTIDE SEQUENCE [LARGE SCALE GENOMIC DNA]</scope>
    <source>
        <strain evidence="4 5">CLA-JM-H10</strain>
    </source>
</reference>
<dbReference type="SUPFAM" id="SSF53448">
    <property type="entry name" value="Nucleotide-diphospho-sugar transferases"/>
    <property type="match status" value="1"/>
</dbReference>
<dbReference type="PANTHER" id="PTHR22916:SF51">
    <property type="entry name" value="GLYCOSYLTRANSFERASE EPSH-RELATED"/>
    <property type="match status" value="1"/>
</dbReference>
<evidence type="ECO:0000313" key="5">
    <source>
        <dbReference type="Proteomes" id="UP001480973"/>
    </source>
</evidence>
<name>A0ABV1GNA5_9FIRM</name>
<feature type="domain" description="Glycosyltransferase 2-like" evidence="3">
    <location>
        <begin position="8"/>
        <end position="128"/>
    </location>
</feature>
<comment type="caution">
    <text evidence="4">The sequence shown here is derived from an EMBL/GenBank/DDBJ whole genome shotgun (WGS) entry which is preliminary data.</text>
</comment>
<dbReference type="InterPro" id="IPR029044">
    <property type="entry name" value="Nucleotide-diphossugar_trans"/>
</dbReference>
<dbReference type="EC" id="2.4.-.-" evidence="4"/>
<evidence type="ECO:0000256" key="1">
    <source>
        <dbReference type="ARBA" id="ARBA00022676"/>
    </source>
</evidence>
<protein>
    <submittedName>
        <fullName evidence="4">Glycosyltransferase family A protein</fullName>
        <ecNumber evidence="4">2.4.-.-</ecNumber>
    </submittedName>
</protein>
<dbReference type="Gene3D" id="3.40.50.720">
    <property type="entry name" value="NAD(P)-binding Rossmann-like Domain"/>
    <property type="match status" value="1"/>
</dbReference>
<dbReference type="GO" id="GO:0016757">
    <property type="term" value="F:glycosyltransferase activity"/>
    <property type="evidence" value="ECO:0007669"/>
    <property type="project" value="UniProtKB-KW"/>
</dbReference>
<dbReference type="Proteomes" id="UP001480973">
    <property type="component" value="Unassembled WGS sequence"/>
</dbReference>
<organism evidence="4 5">
    <name type="scientific">Lachnospira intestinalis</name>
    <dbReference type="NCBI Taxonomy" id="3133158"/>
    <lineage>
        <taxon>Bacteria</taxon>
        <taxon>Bacillati</taxon>
        <taxon>Bacillota</taxon>
        <taxon>Clostridia</taxon>
        <taxon>Lachnospirales</taxon>
        <taxon>Lachnospiraceae</taxon>
        <taxon>Lachnospira</taxon>
    </lineage>
</organism>
<dbReference type="InterPro" id="IPR001173">
    <property type="entry name" value="Glyco_trans_2-like"/>
</dbReference>
<dbReference type="PANTHER" id="PTHR22916">
    <property type="entry name" value="GLYCOSYLTRANSFERASE"/>
    <property type="match status" value="1"/>
</dbReference>
<dbReference type="EMBL" id="JBBMES010000006">
    <property type="protein sequence ID" value="MEQ2534963.1"/>
    <property type="molecule type" value="Genomic_DNA"/>
</dbReference>
<dbReference type="Gene3D" id="3.90.550.10">
    <property type="entry name" value="Spore Coat Polysaccharide Biosynthesis Protein SpsA, Chain A"/>
    <property type="match status" value="1"/>
</dbReference>
<proteinExistence type="predicted"/>
<keyword evidence="2 4" id="KW-0808">Transferase</keyword>